<sequence length="251" mass="29683">MASQSGGAPVSRNSSGSSWTCFNAEDLVSLNRYHFQEFCPRFRYSAYRVPFVTIVIRSERLKVHKAIVQKFPILNEYFAHGADTAQWAYRPQETFRSWKILLLAMYGNNELRTLRDEYKPVDFANALVVAAHWRMANDDVLNSIRFMMNQNFRVLRYWPEIPRNPLTLDLHEAIFAEVADAFWIYKFLTRPAQIFHPLSFGIFLLRHCDRQFLLEDKMPSIEEELRELVEEAIRWEESGCPFQEEYTAMFM</sequence>
<name>A0AAN9YP53_9PEZI</name>
<dbReference type="Proteomes" id="UP001320420">
    <property type="component" value="Unassembled WGS sequence"/>
</dbReference>
<organism evidence="1 2">
    <name type="scientific">Diatrype stigma</name>
    <dbReference type="NCBI Taxonomy" id="117547"/>
    <lineage>
        <taxon>Eukaryota</taxon>
        <taxon>Fungi</taxon>
        <taxon>Dikarya</taxon>
        <taxon>Ascomycota</taxon>
        <taxon>Pezizomycotina</taxon>
        <taxon>Sordariomycetes</taxon>
        <taxon>Xylariomycetidae</taxon>
        <taxon>Xylariales</taxon>
        <taxon>Diatrypaceae</taxon>
        <taxon>Diatrype</taxon>
    </lineage>
</organism>
<protein>
    <submittedName>
        <fullName evidence="1">Uncharacterized protein</fullName>
    </submittedName>
</protein>
<dbReference type="EMBL" id="JAKJXP020000046">
    <property type="protein sequence ID" value="KAK7751701.1"/>
    <property type="molecule type" value="Genomic_DNA"/>
</dbReference>
<accession>A0AAN9YP53</accession>
<reference evidence="1 2" key="1">
    <citation type="submission" date="2024-02" db="EMBL/GenBank/DDBJ databases">
        <title>De novo assembly and annotation of 12 fungi associated with fruit tree decline syndrome in Ontario, Canada.</title>
        <authorList>
            <person name="Sulman M."/>
            <person name="Ellouze W."/>
            <person name="Ilyukhin E."/>
        </authorList>
    </citation>
    <scope>NUCLEOTIDE SEQUENCE [LARGE SCALE GENOMIC DNA]</scope>
    <source>
        <strain evidence="1 2">M11/M66-122</strain>
    </source>
</reference>
<proteinExistence type="predicted"/>
<comment type="caution">
    <text evidence="1">The sequence shown here is derived from an EMBL/GenBank/DDBJ whole genome shotgun (WGS) entry which is preliminary data.</text>
</comment>
<dbReference type="AlphaFoldDB" id="A0AAN9YP53"/>
<keyword evidence="2" id="KW-1185">Reference proteome</keyword>
<evidence type="ECO:0000313" key="1">
    <source>
        <dbReference type="EMBL" id="KAK7751701.1"/>
    </source>
</evidence>
<gene>
    <name evidence="1" type="ORF">SLS62_006362</name>
</gene>
<evidence type="ECO:0000313" key="2">
    <source>
        <dbReference type="Proteomes" id="UP001320420"/>
    </source>
</evidence>